<proteinExistence type="predicted"/>
<comment type="caution">
    <text evidence="3">The sequence shown here is derived from an EMBL/GenBank/DDBJ whole genome shotgun (WGS) entry which is preliminary data.</text>
</comment>
<organism evidence="3 4">
    <name type="scientific">Candidatus Liptonbacteria bacterium GWB1_49_6</name>
    <dbReference type="NCBI Taxonomy" id="1798644"/>
    <lineage>
        <taxon>Bacteria</taxon>
        <taxon>Candidatus Liptoniibacteriota</taxon>
    </lineage>
</organism>
<feature type="compositionally biased region" description="Pro residues" evidence="1">
    <location>
        <begin position="391"/>
        <end position="400"/>
    </location>
</feature>
<feature type="compositionally biased region" description="Low complexity" evidence="1">
    <location>
        <begin position="302"/>
        <end position="321"/>
    </location>
</feature>
<dbReference type="EMBL" id="MHKU01000007">
    <property type="protein sequence ID" value="OGY97180.1"/>
    <property type="molecule type" value="Genomic_DNA"/>
</dbReference>
<evidence type="ECO:0000256" key="2">
    <source>
        <dbReference type="SAM" id="Phobius"/>
    </source>
</evidence>
<keyword evidence="2" id="KW-0812">Transmembrane</keyword>
<feature type="compositionally biased region" description="Low complexity" evidence="1">
    <location>
        <begin position="380"/>
        <end position="390"/>
    </location>
</feature>
<evidence type="ECO:0000256" key="1">
    <source>
        <dbReference type="SAM" id="MobiDB-lite"/>
    </source>
</evidence>
<keyword evidence="2" id="KW-0472">Membrane</keyword>
<gene>
    <name evidence="3" type="ORF">A2122_02310</name>
</gene>
<feature type="transmembrane region" description="Helical" evidence="2">
    <location>
        <begin position="63"/>
        <end position="85"/>
    </location>
</feature>
<feature type="region of interest" description="Disordered" evidence="1">
    <location>
        <begin position="302"/>
        <end position="400"/>
    </location>
</feature>
<feature type="compositionally biased region" description="Pro residues" evidence="1">
    <location>
        <begin position="365"/>
        <end position="379"/>
    </location>
</feature>
<keyword evidence="2" id="KW-1133">Transmembrane helix</keyword>
<sequence length="400" mass="42469">MKLHKHNTRKYVDSVHARKTAMKKPDQEAEVFITHKETIRAEQGNAAAHGLYFLNFFKRAGRVLLVSKFALILVLLGFVIPLSAFEAHVVNVTAKIERRPASCGALSVGYWRNHEGCSQGGEGSSVWEAEIQALSGTFSSAFAATTGAQMCNNFWIPNCPSGNSVPAKLCRARAMTLGDESNVVSSRLDLNALIAGADNGSSAFDHLGLSSNSTVSEALAALEAIIVDLSHTTGQLTDVATVAERIYTFYEDENPSRPYCIYTLASPSETLVSGGGETIISEGIPESLGSLGAILLETVLPEAESSSTDETATTTPAVEEPVLSEPAPDNSTTTVPLIPAPTIPSDENVNVTEDAPPTTTREETPPPTESQPEPQPELPPAELQPALQPAEPIPEAPPAE</sequence>
<reference evidence="3 4" key="1">
    <citation type="journal article" date="2016" name="Nat. Commun.">
        <title>Thousands of microbial genomes shed light on interconnected biogeochemical processes in an aquifer system.</title>
        <authorList>
            <person name="Anantharaman K."/>
            <person name="Brown C.T."/>
            <person name="Hug L.A."/>
            <person name="Sharon I."/>
            <person name="Castelle C.J."/>
            <person name="Probst A.J."/>
            <person name="Thomas B.C."/>
            <person name="Singh A."/>
            <person name="Wilkins M.J."/>
            <person name="Karaoz U."/>
            <person name="Brodie E.L."/>
            <person name="Williams K.H."/>
            <person name="Hubbard S.S."/>
            <person name="Banfield J.F."/>
        </authorList>
    </citation>
    <scope>NUCLEOTIDE SEQUENCE [LARGE SCALE GENOMIC DNA]</scope>
</reference>
<accession>A0A1G2C947</accession>
<protein>
    <submittedName>
        <fullName evidence="3">Uncharacterized protein</fullName>
    </submittedName>
</protein>
<dbReference type="STRING" id="1798644.A2122_02310"/>
<evidence type="ECO:0000313" key="3">
    <source>
        <dbReference type="EMBL" id="OGY97180.1"/>
    </source>
</evidence>
<name>A0A1G2C947_9BACT</name>
<dbReference type="AlphaFoldDB" id="A0A1G2C947"/>
<evidence type="ECO:0000313" key="4">
    <source>
        <dbReference type="Proteomes" id="UP000176648"/>
    </source>
</evidence>
<dbReference type="Proteomes" id="UP000176648">
    <property type="component" value="Unassembled WGS sequence"/>
</dbReference>